<sequence>MSGLLFLSSDDFVLSKGTKGTILCTSIPGFSLILFYSTQCPHCQHLIPIFKKLPGTIGGCQFGMVNVSTNKNCIRMSKDTIAPITYVPYVVLYVNGRPFMRYGGPAELSEIKRFVIDVAQKIETKQKFSNENVREDPRGRIPAYTIGIPKCEGDECYFPFNEAYTKLN</sequence>
<dbReference type="InterPro" id="IPR036249">
    <property type="entry name" value="Thioredoxin-like_sf"/>
</dbReference>
<reference evidence="2" key="1">
    <citation type="journal article" date="2020" name="Nature">
        <title>Giant virus diversity and host interactions through global metagenomics.</title>
        <authorList>
            <person name="Schulz F."/>
            <person name="Roux S."/>
            <person name="Paez-Espino D."/>
            <person name="Jungbluth S."/>
            <person name="Walsh D.A."/>
            <person name="Denef V.J."/>
            <person name="McMahon K.D."/>
            <person name="Konstantinidis K.T."/>
            <person name="Eloe-Fadrosh E.A."/>
            <person name="Kyrpides N.C."/>
            <person name="Woyke T."/>
        </authorList>
    </citation>
    <scope>NUCLEOTIDE SEQUENCE</scope>
    <source>
        <strain evidence="2">GVMAG-M-3300023179-111</strain>
    </source>
</reference>
<dbReference type="Pfam" id="PF00085">
    <property type="entry name" value="Thioredoxin"/>
    <property type="match status" value="1"/>
</dbReference>
<evidence type="ECO:0000259" key="1">
    <source>
        <dbReference type="PROSITE" id="PS51352"/>
    </source>
</evidence>
<dbReference type="InterPro" id="IPR013766">
    <property type="entry name" value="Thioredoxin_domain"/>
</dbReference>
<name>A0A6C0E152_9ZZZZ</name>
<dbReference type="CDD" id="cd02947">
    <property type="entry name" value="TRX_family"/>
    <property type="match status" value="1"/>
</dbReference>
<dbReference type="AlphaFoldDB" id="A0A6C0E152"/>
<dbReference type="EMBL" id="MN739710">
    <property type="protein sequence ID" value="QHT22442.1"/>
    <property type="molecule type" value="Genomic_DNA"/>
</dbReference>
<feature type="domain" description="Thioredoxin" evidence="1">
    <location>
        <begin position="3"/>
        <end position="121"/>
    </location>
</feature>
<organism evidence="2">
    <name type="scientific">viral metagenome</name>
    <dbReference type="NCBI Taxonomy" id="1070528"/>
    <lineage>
        <taxon>unclassified sequences</taxon>
        <taxon>metagenomes</taxon>
        <taxon>organismal metagenomes</taxon>
    </lineage>
</organism>
<evidence type="ECO:0000313" key="2">
    <source>
        <dbReference type="EMBL" id="QHT22442.1"/>
    </source>
</evidence>
<dbReference type="SUPFAM" id="SSF52833">
    <property type="entry name" value="Thioredoxin-like"/>
    <property type="match status" value="1"/>
</dbReference>
<dbReference type="Gene3D" id="3.40.30.10">
    <property type="entry name" value="Glutaredoxin"/>
    <property type="match status" value="1"/>
</dbReference>
<proteinExistence type="predicted"/>
<protein>
    <recommendedName>
        <fullName evidence="1">Thioredoxin domain-containing protein</fullName>
    </recommendedName>
</protein>
<dbReference type="PROSITE" id="PS51352">
    <property type="entry name" value="THIOREDOXIN_2"/>
    <property type="match status" value="1"/>
</dbReference>
<accession>A0A6C0E152</accession>